<accession>A0A4Y2FW96</accession>
<evidence type="ECO:0000259" key="5">
    <source>
        <dbReference type="PROSITE" id="PS51406"/>
    </source>
</evidence>
<name>A0A4Y2FW96_ARAVE</name>
<dbReference type="Proteomes" id="UP000499080">
    <property type="component" value="Unassembled WGS sequence"/>
</dbReference>
<keyword evidence="7" id="KW-1185">Reference proteome</keyword>
<dbReference type="GO" id="GO:0070492">
    <property type="term" value="F:oligosaccharide binding"/>
    <property type="evidence" value="ECO:0007669"/>
    <property type="project" value="TreeGrafter"/>
</dbReference>
<comment type="caution">
    <text evidence="6">The sequence shown here is derived from an EMBL/GenBank/DDBJ whole genome shotgun (WGS) entry which is preliminary data.</text>
</comment>
<dbReference type="GO" id="GO:0005615">
    <property type="term" value="C:extracellular space"/>
    <property type="evidence" value="ECO:0007669"/>
    <property type="project" value="TreeGrafter"/>
</dbReference>
<dbReference type="InterPro" id="IPR036056">
    <property type="entry name" value="Fibrinogen-like_C"/>
</dbReference>
<evidence type="ECO:0000256" key="2">
    <source>
        <dbReference type="ARBA" id="ARBA00022734"/>
    </source>
</evidence>
<dbReference type="PANTHER" id="PTHR16146:SF46">
    <property type="entry name" value="INTELECTIN-1A-RELATED"/>
    <property type="match status" value="1"/>
</dbReference>
<dbReference type="AlphaFoldDB" id="A0A4Y2FW96"/>
<sequence>MTRALEFTEGNVNSTDQSDCGSEKPLAYVIISKKLISEVREHFPTCPQVIVEDIKKIEKPSDCSEILANGHNKSGNYTIWPGEKSKTRKPLKVYCDMETDGGGWTLNVSSWLLRYHPPRKLERPLVAQPTEVQGLTSYITEIRDIMTTSDTSGTSHNRRKFRFE</sequence>
<keyword evidence="3" id="KW-0106">Calcium</keyword>
<keyword evidence="4" id="KW-1015">Disulfide bond</keyword>
<dbReference type="Pfam" id="PF00147">
    <property type="entry name" value="Fibrinogen_C"/>
    <property type="match status" value="1"/>
</dbReference>
<evidence type="ECO:0000313" key="7">
    <source>
        <dbReference type="Proteomes" id="UP000499080"/>
    </source>
</evidence>
<feature type="domain" description="Fibrinogen C-terminal" evidence="5">
    <location>
        <begin position="54"/>
        <end position="106"/>
    </location>
</feature>
<dbReference type="PROSITE" id="PS51406">
    <property type="entry name" value="FIBRINOGEN_C_2"/>
    <property type="match status" value="1"/>
</dbReference>
<evidence type="ECO:0000256" key="3">
    <source>
        <dbReference type="ARBA" id="ARBA00022837"/>
    </source>
</evidence>
<dbReference type="PANTHER" id="PTHR16146">
    <property type="entry name" value="INTELECTIN"/>
    <property type="match status" value="1"/>
</dbReference>
<dbReference type="EMBL" id="BGPR01001072">
    <property type="protein sequence ID" value="GBM44659.1"/>
    <property type="molecule type" value="Genomic_DNA"/>
</dbReference>
<dbReference type="NCBIfam" id="NF040941">
    <property type="entry name" value="GGGWT_bact"/>
    <property type="match status" value="1"/>
</dbReference>
<protein>
    <recommendedName>
        <fullName evidence="5">Fibrinogen C-terminal domain-containing protein</fullName>
    </recommendedName>
</protein>
<dbReference type="Gene3D" id="3.90.215.10">
    <property type="entry name" value="Gamma Fibrinogen, chain A, domain 1"/>
    <property type="match status" value="1"/>
</dbReference>
<dbReference type="OrthoDB" id="10072423at2759"/>
<proteinExistence type="predicted"/>
<evidence type="ECO:0000256" key="4">
    <source>
        <dbReference type="ARBA" id="ARBA00023157"/>
    </source>
</evidence>
<dbReference type="SUPFAM" id="SSF56496">
    <property type="entry name" value="Fibrinogen C-terminal domain-like"/>
    <property type="match status" value="1"/>
</dbReference>
<keyword evidence="2" id="KW-0430">Lectin</keyword>
<keyword evidence="1" id="KW-0479">Metal-binding</keyword>
<dbReference type="InterPro" id="IPR002181">
    <property type="entry name" value="Fibrinogen_a/b/g_C_dom"/>
</dbReference>
<organism evidence="6 7">
    <name type="scientific">Araneus ventricosus</name>
    <name type="common">Orbweaver spider</name>
    <name type="synonym">Epeira ventricosa</name>
    <dbReference type="NCBI Taxonomy" id="182803"/>
    <lineage>
        <taxon>Eukaryota</taxon>
        <taxon>Metazoa</taxon>
        <taxon>Ecdysozoa</taxon>
        <taxon>Arthropoda</taxon>
        <taxon>Chelicerata</taxon>
        <taxon>Arachnida</taxon>
        <taxon>Araneae</taxon>
        <taxon>Araneomorphae</taxon>
        <taxon>Entelegynae</taxon>
        <taxon>Araneoidea</taxon>
        <taxon>Araneidae</taxon>
        <taxon>Araneus</taxon>
    </lineage>
</organism>
<gene>
    <name evidence="6" type="ORF">AVEN_214189_1</name>
</gene>
<dbReference type="InterPro" id="IPR014716">
    <property type="entry name" value="Fibrinogen_a/b/g_C_1"/>
</dbReference>
<reference evidence="6 7" key="1">
    <citation type="journal article" date="2019" name="Sci. Rep.">
        <title>Orb-weaving spider Araneus ventricosus genome elucidates the spidroin gene catalogue.</title>
        <authorList>
            <person name="Kono N."/>
            <person name="Nakamura H."/>
            <person name="Ohtoshi R."/>
            <person name="Moran D.A.P."/>
            <person name="Shinohara A."/>
            <person name="Yoshida Y."/>
            <person name="Fujiwara M."/>
            <person name="Mori M."/>
            <person name="Tomita M."/>
            <person name="Arakawa K."/>
        </authorList>
    </citation>
    <scope>NUCLEOTIDE SEQUENCE [LARGE SCALE GENOMIC DNA]</scope>
</reference>
<evidence type="ECO:0000256" key="1">
    <source>
        <dbReference type="ARBA" id="ARBA00022723"/>
    </source>
</evidence>
<dbReference type="GO" id="GO:0046872">
    <property type="term" value="F:metal ion binding"/>
    <property type="evidence" value="ECO:0007669"/>
    <property type="project" value="UniProtKB-KW"/>
</dbReference>
<evidence type="ECO:0000313" key="6">
    <source>
        <dbReference type="EMBL" id="GBM44659.1"/>
    </source>
</evidence>